<reference evidence="1 2" key="1">
    <citation type="journal article" date="2015" name="Nature">
        <title>rRNA introns, odd ribosomes, and small enigmatic genomes across a large radiation of phyla.</title>
        <authorList>
            <person name="Brown C.T."/>
            <person name="Hug L.A."/>
            <person name="Thomas B.C."/>
            <person name="Sharon I."/>
            <person name="Castelle C.J."/>
            <person name="Singh A."/>
            <person name="Wilkins M.J."/>
            <person name="Williams K.H."/>
            <person name="Banfield J.F."/>
        </authorList>
    </citation>
    <scope>NUCLEOTIDE SEQUENCE [LARGE SCALE GENOMIC DNA]</scope>
</reference>
<protein>
    <submittedName>
        <fullName evidence="1">Uncharacterized protein</fullName>
    </submittedName>
</protein>
<comment type="caution">
    <text evidence="1">The sequence shown here is derived from an EMBL/GenBank/DDBJ whole genome shotgun (WGS) entry which is preliminary data.</text>
</comment>
<dbReference type="Proteomes" id="UP000034877">
    <property type="component" value="Unassembled WGS sequence"/>
</dbReference>
<dbReference type="EMBL" id="LCPE01000043">
    <property type="protein sequence ID" value="KKU91391.1"/>
    <property type="molecule type" value="Genomic_DNA"/>
</dbReference>
<dbReference type="AlphaFoldDB" id="A0A0G1UB44"/>
<evidence type="ECO:0000313" key="1">
    <source>
        <dbReference type="EMBL" id="KKU91391.1"/>
    </source>
</evidence>
<sequence>MIAVRQTTLEPTELKHELERLLKEGEQLIRDAAEAIQMVGSGVDLVSASYNKWKGELFSLKQLTTGVFDELDLTALIEADGIQTFPLSRRSIGLSRSDEEREEAIKRAKEIMGAAKIKNSKLREFIKKIGVLKVKVYVSRHRGIYLPHDGHCYPISKKRADIVWALKHGGLSGTSLCQDTNQKKPDLSNAIKEINRIFIKNLVVNHDLIITKPGYSLNIDHYDIEFVGDVSG</sequence>
<proteinExistence type="predicted"/>
<gene>
    <name evidence="1" type="ORF">UY22_C0043G0012</name>
</gene>
<name>A0A0G1UB44_9BACT</name>
<evidence type="ECO:0000313" key="2">
    <source>
        <dbReference type="Proteomes" id="UP000034877"/>
    </source>
</evidence>
<accession>A0A0G1UB44</accession>
<organism evidence="1 2">
    <name type="scientific">Candidatus Amesbacteria bacterium GW2011_GWC1_48_10</name>
    <dbReference type="NCBI Taxonomy" id="1618365"/>
    <lineage>
        <taxon>Bacteria</taxon>
        <taxon>Candidatus Amesiibacteriota</taxon>
    </lineage>
</organism>